<accession>A0A120CUV6</accession>
<comment type="caution">
    <text evidence="4">The sequence shown here is derived from an EMBL/GenBank/DDBJ whole genome shotgun (WGS) entry which is preliminary data.</text>
</comment>
<keyword evidence="1" id="KW-0808">Transferase</keyword>
<dbReference type="SUPFAM" id="SSF55729">
    <property type="entry name" value="Acyl-CoA N-acyltransferases (Nat)"/>
    <property type="match status" value="1"/>
</dbReference>
<dbReference type="RefSeq" id="WP_068462500.1">
    <property type="nucleotide sequence ID" value="NZ_LMTR01000071.1"/>
</dbReference>
<reference evidence="4 5" key="1">
    <citation type="submission" date="2015-10" db="EMBL/GenBank/DDBJ databases">
        <title>Transcriptomic analysis of a linuron degrading triple-species bacterial consortium.</title>
        <authorList>
            <person name="Albers P."/>
        </authorList>
    </citation>
    <scope>NUCLEOTIDE SEQUENCE [LARGE SCALE GENOMIC DNA]</scope>
    <source>
        <strain evidence="4 5">WDL6</strain>
    </source>
</reference>
<evidence type="ECO:0000259" key="3">
    <source>
        <dbReference type="PROSITE" id="PS51186"/>
    </source>
</evidence>
<dbReference type="AlphaFoldDB" id="A0A120CUV6"/>
<evidence type="ECO:0000313" key="5">
    <source>
        <dbReference type="Proteomes" id="UP000059074"/>
    </source>
</evidence>
<dbReference type="Pfam" id="PF00583">
    <property type="entry name" value="Acetyltransf_1"/>
    <property type="match status" value="1"/>
</dbReference>
<dbReference type="CDD" id="cd04301">
    <property type="entry name" value="NAT_SF"/>
    <property type="match status" value="1"/>
</dbReference>
<dbReference type="PATRIC" id="fig|121290.4.peg.2454"/>
<dbReference type="PROSITE" id="PS51186">
    <property type="entry name" value="GNAT"/>
    <property type="match status" value="1"/>
</dbReference>
<proteinExistence type="predicted"/>
<organism evidence="4 5">
    <name type="scientific">Hyphomicrobium sulfonivorans</name>
    <dbReference type="NCBI Taxonomy" id="121290"/>
    <lineage>
        <taxon>Bacteria</taxon>
        <taxon>Pseudomonadati</taxon>
        <taxon>Pseudomonadota</taxon>
        <taxon>Alphaproteobacteria</taxon>
        <taxon>Hyphomicrobiales</taxon>
        <taxon>Hyphomicrobiaceae</taxon>
        <taxon>Hyphomicrobium</taxon>
    </lineage>
</organism>
<dbReference type="PANTHER" id="PTHR43877">
    <property type="entry name" value="AMINOALKYLPHOSPHONATE N-ACETYLTRANSFERASE-RELATED-RELATED"/>
    <property type="match status" value="1"/>
</dbReference>
<dbReference type="InterPro" id="IPR016181">
    <property type="entry name" value="Acyl_CoA_acyltransferase"/>
</dbReference>
<keyword evidence="5" id="KW-1185">Reference proteome</keyword>
<dbReference type="PANTHER" id="PTHR43877:SF2">
    <property type="entry name" value="AMINOALKYLPHOSPHONATE N-ACETYLTRANSFERASE-RELATED"/>
    <property type="match status" value="1"/>
</dbReference>
<dbReference type="EMBL" id="LMTR01000071">
    <property type="protein sequence ID" value="KWT66850.1"/>
    <property type="molecule type" value="Genomic_DNA"/>
</dbReference>
<evidence type="ECO:0000313" key="4">
    <source>
        <dbReference type="EMBL" id="KWT66850.1"/>
    </source>
</evidence>
<dbReference type="Proteomes" id="UP000059074">
    <property type="component" value="Unassembled WGS sequence"/>
</dbReference>
<dbReference type="Gene3D" id="3.40.630.30">
    <property type="match status" value="1"/>
</dbReference>
<dbReference type="STRING" id="121290.APY04_2257"/>
<sequence length="173" mass="18723">MSAPARYAASSYALPPLPDGAALELTSLDASDAERLGVVFAAMDPWRSYGYPAAPLQAMMTANEPGIPCFAIRLDGNVVGAILIQPLWLRGPYLRFLALEPIAQNRGVGGALLAWLESEARAAGERNLWVVASQINTGGIRFYERAGFHQAAAFDGLAYDDRVELLFRKRLAD</sequence>
<dbReference type="InterPro" id="IPR050832">
    <property type="entry name" value="Bact_Acetyltransf"/>
</dbReference>
<evidence type="ECO:0000256" key="1">
    <source>
        <dbReference type="ARBA" id="ARBA00022679"/>
    </source>
</evidence>
<evidence type="ECO:0000256" key="2">
    <source>
        <dbReference type="ARBA" id="ARBA00023315"/>
    </source>
</evidence>
<gene>
    <name evidence="4" type="ORF">APY04_2257</name>
</gene>
<protein>
    <recommendedName>
        <fullName evidence="3">N-acetyltransferase domain-containing protein</fullName>
    </recommendedName>
</protein>
<keyword evidence="2" id="KW-0012">Acyltransferase</keyword>
<feature type="domain" description="N-acetyltransferase" evidence="3">
    <location>
        <begin position="23"/>
        <end position="172"/>
    </location>
</feature>
<name>A0A120CUV6_HYPSL</name>
<dbReference type="GO" id="GO:0016747">
    <property type="term" value="F:acyltransferase activity, transferring groups other than amino-acyl groups"/>
    <property type="evidence" value="ECO:0007669"/>
    <property type="project" value="InterPro"/>
</dbReference>
<dbReference type="InterPro" id="IPR000182">
    <property type="entry name" value="GNAT_dom"/>
</dbReference>